<proteinExistence type="predicted"/>
<reference evidence="1" key="2">
    <citation type="journal article" date="2015" name="Data Brief">
        <title>Shoot transcriptome of the giant reed, Arundo donax.</title>
        <authorList>
            <person name="Barrero R.A."/>
            <person name="Guerrero F.D."/>
            <person name="Moolhuijzen P."/>
            <person name="Goolsby J.A."/>
            <person name="Tidwell J."/>
            <person name="Bellgard S.E."/>
            <person name="Bellgard M.I."/>
        </authorList>
    </citation>
    <scope>NUCLEOTIDE SEQUENCE</scope>
    <source>
        <tissue evidence="1">Shoot tissue taken approximately 20 cm above the soil surface</tissue>
    </source>
</reference>
<name>A0A0A9A2F7_ARUDO</name>
<organism evidence="1">
    <name type="scientific">Arundo donax</name>
    <name type="common">Giant reed</name>
    <name type="synonym">Donax arundinaceus</name>
    <dbReference type="NCBI Taxonomy" id="35708"/>
    <lineage>
        <taxon>Eukaryota</taxon>
        <taxon>Viridiplantae</taxon>
        <taxon>Streptophyta</taxon>
        <taxon>Embryophyta</taxon>
        <taxon>Tracheophyta</taxon>
        <taxon>Spermatophyta</taxon>
        <taxon>Magnoliopsida</taxon>
        <taxon>Liliopsida</taxon>
        <taxon>Poales</taxon>
        <taxon>Poaceae</taxon>
        <taxon>PACMAD clade</taxon>
        <taxon>Arundinoideae</taxon>
        <taxon>Arundineae</taxon>
        <taxon>Arundo</taxon>
    </lineage>
</organism>
<sequence length="40" mass="4255">MPMPMPATTMGTTCGCCLRFLVFMAISLPANGCVSTSWAR</sequence>
<reference evidence="1" key="1">
    <citation type="submission" date="2014-09" db="EMBL/GenBank/DDBJ databases">
        <authorList>
            <person name="Magalhaes I.L.F."/>
            <person name="Oliveira U."/>
            <person name="Santos F.R."/>
            <person name="Vidigal T.H.D.A."/>
            <person name="Brescovit A.D."/>
            <person name="Santos A.J."/>
        </authorList>
    </citation>
    <scope>NUCLEOTIDE SEQUENCE</scope>
    <source>
        <tissue evidence="1">Shoot tissue taken approximately 20 cm above the soil surface</tissue>
    </source>
</reference>
<accession>A0A0A9A2F7</accession>
<dbReference type="EMBL" id="GBRH01256658">
    <property type="protein sequence ID" value="JAD41237.1"/>
    <property type="molecule type" value="Transcribed_RNA"/>
</dbReference>
<dbReference type="AlphaFoldDB" id="A0A0A9A2F7"/>
<protein>
    <submittedName>
        <fullName evidence="1">Uncharacterized protein</fullName>
    </submittedName>
</protein>
<evidence type="ECO:0000313" key="1">
    <source>
        <dbReference type="EMBL" id="JAD41237.1"/>
    </source>
</evidence>